<dbReference type="AlphaFoldDB" id="Q01XP3"/>
<accession>Q01XP3</accession>
<name>Q01XP3_SOLUE</name>
<proteinExistence type="predicted"/>
<sequence length="204" mass="23041">MSDSPWRESITAEDYERHMAATGQPQANAELLAEVFRENPPARGASVWFAGAGTGQIFDDFPLGLLKPYRVTCTDINPTFLRRLAERFPCETAVDDVECPLVRGPFELAIVILVLEHVDWRRTVEGLCGIARRVFVVIQQNPEGLVARAPGGTMSLVRGQLLRADELIAEFERHRFRMLRRSVRAVRDGKSMVGMEFWRTREAA</sequence>
<dbReference type="InParanoid" id="Q01XP3"/>
<gene>
    <name evidence="2" type="ordered locus">Acid_4613</name>
</gene>
<organism evidence="2">
    <name type="scientific">Solibacter usitatus (strain Ellin6076)</name>
    <dbReference type="NCBI Taxonomy" id="234267"/>
    <lineage>
        <taxon>Bacteria</taxon>
        <taxon>Pseudomonadati</taxon>
        <taxon>Acidobacteriota</taxon>
        <taxon>Terriglobia</taxon>
        <taxon>Bryobacterales</taxon>
        <taxon>Solibacteraceae</taxon>
        <taxon>Candidatus Solibacter</taxon>
    </lineage>
</organism>
<dbReference type="InterPro" id="IPR013216">
    <property type="entry name" value="Methyltransf_11"/>
</dbReference>
<dbReference type="SUPFAM" id="SSF53335">
    <property type="entry name" value="S-adenosyl-L-methionine-dependent methyltransferases"/>
    <property type="match status" value="1"/>
</dbReference>
<dbReference type="Gene3D" id="3.40.50.150">
    <property type="entry name" value="Vaccinia Virus protein VP39"/>
    <property type="match status" value="1"/>
</dbReference>
<evidence type="ECO:0000313" key="2">
    <source>
        <dbReference type="EMBL" id="ABJ85572.1"/>
    </source>
</evidence>
<feature type="domain" description="Methyltransferase type 11" evidence="1">
    <location>
        <begin position="50"/>
        <end position="125"/>
    </location>
</feature>
<evidence type="ECO:0000259" key="1">
    <source>
        <dbReference type="Pfam" id="PF08241"/>
    </source>
</evidence>
<dbReference type="InterPro" id="IPR029063">
    <property type="entry name" value="SAM-dependent_MTases_sf"/>
</dbReference>
<dbReference type="EMBL" id="CP000473">
    <property type="protein sequence ID" value="ABJ85572.1"/>
    <property type="molecule type" value="Genomic_DNA"/>
</dbReference>
<dbReference type="GO" id="GO:0008757">
    <property type="term" value="F:S-adenosylmethionine-dependent methyltransferase activity"/>
    <property type="evidence" value="ECO:0007669"/>
    <property type="project" value="InterPro"/>
</dbReference>
<dbReference type="OrthoDB" id="9786043at2"/>
<dbReference type="KEGG" id="sus:Acid_4613"/>
<dbReference type="STRING" id="234267.Acid_4613"/>
<reference evidence="2" key="1">
    <citation type="submission" date="2006-10" db="EMBL/GenBank/DDBJ databases">
        <title>Complete sequence of Solibacter usitatus Ellin6076.</title>
        <authorList>
            <consortium name="US DOE Joint Genome Institute"/>
            <person name="Copeland A."/>
            <person name="Lucas S."/>
            <person name="Lapidus A."/>
            <person name="Barry K."/>
            <person name="Detter J.C."/>
            <person name="Glavina del Rio T."/>
            <person name="Hammon N."/>
            <person name="Israni S."/>
            <person name="Dalin E."/>
            <person name="Tice H."/>
            <person name="Pitluck S."/>
            <person name="Thompson L.S."/>
            <person name="Brettin T."/>
            <person name="Bruce D."/>
            <person name="Han C."/>
            <person name="Tapia R."/>
            <person name="Gilna P."/>
            <person name="Schmutz J."/>
            <person name="Larimer F."/>
            <person name="Land M."/>
            <person name="Hauser L."/>
            <person name="Kyrpides N."/>
            <person name="Mikhailova N."/>
            <person name="Janssen P.H."/>
            <person name="Kuske C.R."/>
            <person name="Richardson P."/>
        </authorList>
    </citation>
    <scope>NUCLEOTIDE SEQUENCE</scope>
    <source>
        <strain evidence="2">Ellin6076</strain>
    </source>
</reference>
<dbReference type="Pfam" id="PF08241">
    <property type="entry name" value="Methyltransf_11"/>
    <property type="match status" value="1"/>
</dbReference>
<protein>
    <recommendedName>
        <fullName evidence="1">Methyltransferase type 11 domain-containing protein</fullName>
    </recommendedName>
</protein>
<dbReference type="HOGENOM" id="CLU_1342521_0_0_0"/>